<dbReference type="Pfam" id="PF01026">
    <property type="entry name" value="TatD_DNase"/>
    <property type="match status" value="1"/>
</dbReference>
<sequence length="211" mass="24200">MKVNVHTHHPKGLSEGVEIVNQYPATLDNSLPAYSVGIHPWYINEDTVEEELALLEQQIQQPNCIALGECGLDKKTNISLNLQVEVFKMQLLLAEKYKKAVILHVVSAYQEVIAIKKEMNITVPLIVHGFNKKEQVAESLWKNGFYLSFGRHLIYNERLRNTFVNVPRTQVFLETDDTEDINIDEVYAVATSLDREIEAIIEQNYKTVFNK</sequence>
<dbReference type="PANTHER" id="PTHR46124:SF3">
    <property type="entry name" value="HYDROLASE"/>
    <property type="match status" value="1"/>
</dbReference>
<dbReference type="PANTHER" id="PTHR46124">
    <property type="entry name" value="D-AMINOACYL-TRNA DEACYLASE"/>
    <property type="match status" value="1"/>
</dbReference>
<gene>
    <name evidence="1" type="ORF">AV926_11280</name>
</gene>
<dbReference type="InterPro" id="IPR032466">
    <property type="entry name" value="Metal_Hydrolase"/>
</dbReference>
<dbReference type="EMBL" id="LQNU01000059">
    <property type="protein sequence ID" value="KZE79754.1"/>
    <property type="molecule type" value="Genomic_DNA"/>
</dbReference>
<name>A0A161S4Y0_9FLAO</name>
<keyword evidence="2" id="KW-1185">Reference proteome</keyword>
<protein>
    <submittedName>
        <fullName evidence="1">Hydrolase TatD</fullName>
    </submittedName>
</protein>
<accession>A0A161S4Y0</accession>
<comment type="caution">
    <text evidence="1">The sequence shown here is derived from an EMBL/GenBank/DDBJ whole genome shotgun (WGS) entry which is preliminary data.</text>
</comment>
<evidence type="ECO:0000313" key="1">
    <source>
        <dbReference type="EMBL" id="KZE79754.1"/>
    </source>
</evidence>
<dbReference type="OrthoDB" id="664222at2"/>
<evidence type="ECO:0000313" key="2">
    <source>
        <dbReference type="Proteomes" id="UP000076630"/>
    </source>
</evidence>
<dbReference type="GO" id="GO:0016788">
    <property type="term" value="F:hydrolase activity, acting on ester bonds"/>
    <property type="evidence" value="ECO:0007669"/>
    <property type="project" value="InterPro"/>
</dbReference>
<keyword evidence="1" id="KW-0378">Hydrolase</keyword>
<dbReference type="RefSeq" id="WP_038986218.1">
    <property type="nucleotide sequence ID" value="NZ_JWJO01000021.1"/>
</dbReference>
<reference evidence="1 2" key="1">
    <citation type="submission" date="2016-01" db="EMBL/GenBank/DDBJ databases">
        <title>Whole genome sequencing of Myroides marinus L41.</title>
        <authorList>
            <person name="Hong K.W."/>
        </authorList>
    </citation>
    <scope>NUCLEOTIDE SEQUENCE [LARGE SCALE GENOMIC DNA]</scope>
    <source>
        <strain evidence="1 2">L41</strain>
    </source>
</reference>
<dbReference type="SUPFAM" id="SSF51556">
    <property type="entry name" value="Metallo-dependent hydrolases"/>
    <property type="match status" value="1"/>
</dbReference>
<dbReference type="GO" id="GO:0005829">
    <property type="term" value="C:cytosol"/>
    <property type="evidence" value="ECO:0007669"/>
    <property type="project" value="TreeGrafter"/>
</dbReference>
<organism evidence="1 2">
    <name type="scientific">Myroides marinus</name>
    <dbReference type="NCBI Taxonomy" id="703342"/>
    <lineage>
        <taxon>Bacteria</taxon>
        <taxon>Pseudomonadati</taxon>
        <taxon>Bacteroidota</taxon>
        <taxon>Flavobacteriia</taxon>
        <taxon>Flavobacteriales</taxon>
        <taxon>Flavobacteriaceae</taxon>
        <taxon>Myroides</taxon>
    </lineage>
</organism>
<dbReference type="AlphaFoldDB" id="A0A161S4Y0"/>
<dbReference type="Gene3D" id="3.20.20.140">
    <property type="entry name" value="Metal-dependent hydrolases"/>
    <property type="match status" value="1"/>
</dbReference>
<dbReference type="Proteomes" id="UP000076630">
    <property type="component" value="Unassembled WGS sequence"/>
</dbReference>
<dbReference type="InterPro" id="IPR001130">
    <property type="entry name" value="TatD-like"/>
</dbReference>
<proteinExistence type="predicted"/>